<gene>
    <name evidence="2" type="ORF">DWX41_02240</name>
</gene>
<dbReference type="InterPro" id="IPR012925">
    <property type="entry name" value="TipAS_dom"/>
</dbReference>
<dbReference type="SUPFAM" id="SSF89082">
    <property type="entry name" value="Antibiotic binding domain of TipA-like multidrug resistance regulators"/>
    <property type="match status" value="1"/>
</dbReference>
<name>A0A3E2X166_9FIRM</name>
<proteinExistence type="predicted"/>
<dbReference type="InterPro" id="IPR036244">
    <property type="entry name" value="TipA-like_antibiotic-bd"/>
</dbReference>
<sequence>MSIFRTAGWKESIQMRKLRNSQIFKASFLERAGSEKAQQNYQKMIEWYGSKDKAMDEVKDNLPEEVFNAYEKRSETLYKKLAELKGKDVSTFEVKQIVGELDFVSRQLYQMDDVSAMMLELAEMYETDKGMAQYYDTAYGDGTAEYLCRAIRAFYC</sequence>
<dbReference type="EMBL" id="QVIA01000002">
    <property type="protein sequence ID" value="RGC35034.1"/>
    <property type="molecule type" value="Genomic_DNA"/>
</dbReference>
<dbReference type="AlphaFoldDB" id="A0A3E2X166"/>
<dbReference type="Pfam" id="PF07739">
    <property type="entry name" value="TipAS"/>
    <property type="match status" value="1"/>
</dbReference>
<evidence type="ECO:0000259" key="1">
    <source>
        <dbReference type="Pfam" id="PF07739"/>
    </source>
</evidence>
<comment type="caution">
    <text evidence="2">The sequence shown here is derived from an EMBL/GenBank/DDBJ whole genome shotgun (WGS) entry which is preliminary data.</text>
</comment>
<feature type="domain" description="TipAS antibiotic-recognition" evidence="1">
    <location>
        <begin position="42"/>
        <end position="154"/>
    </location>
</feature>
<dbReference type="Proteomes" id="UP000261111">
    <property type="component" value="Unassembled WGS sequence"/>
</dbReference>
<dbReference type="Gene3D" id="1.10.490.50">
    <property type="entry name" value="Antibiotic binding domain of TipA-like multidrug resistance regulators"/>
    <property type="match status" value="1"/>
</dbReference>
<evidence type="ECO:0000313" key="3">
    <source>
        <dbReference type="Proteomes" id="UP000261111"/>
    </source>
</evidence>
<reference evidence="2 3" key="1">
    <citation type="submission" date="2018-08" db="EMBL/GenBank/DDBJ databases">
        <title>A genome reference for cultivated species of the human gut microbiota.</title>
        <authorList>
            <person name="Zou Y."/>
            <person name="Xue W."/>
            <person name="Luo G."/>
        </authorList>
    </citation>
    <scope>NUCLEOTIDE SEQUENCE [LARGE SCALE GENOMIC DNA]</scope>
    <source>
        <strain evidence="2 3">AF19-21</strain>
    </source>
</reference>
<accession>A0A3E2X166</accession>
<organism evidence="2 3">
    <name type="scientific">Hungatella hathewayi</name>
    <dbReference type="NCBI Taxonomy" id="154046"/>
    <lineage>
        <taxon>Bacteria</taxon>
        <taxon>Bacillati</taxon>
        <taxon>Bacillota</taxon>
        <taxon>Clostridia</taxon>
        <taxon>Lachnospirales</taxon>
        <taxon>Lachnospiraceae</taxon>
        <taxon>Hungatella</taxon>
    </lineage>
</organism>
<protein>
    <recommendedName>
        <fullName evidence="1">TipAS antibiotic-recognition domain-containing protein</fullName>
    </recommendedName>
</protein>
<evidence type="ECO:0000313" key="2">
    <source>
        <dbReference type="EMBL" id="RGC35034.1"/>
    </source>
</evidence>